<keyword evidence="3 4" id="KW-0647">Proteasome</keyword>
<dbReference type="VEuPathDB" id="CryptoDB:GNI_239610"/>
<dbReference type="EMBL" id="AFNH02001929">
    <property type="protein sequence ID" value="EZG42659.1"/>
    <property type="molecule type" value="Genomic_DNA"/>
</dbReference>
<dbReference type="RefSeq" id="XP_011134802.1">
    <property type="nucleotide sequence ID" value="XM_011136500.1"/>
</dbReference>
<dbReference type="InterPro" id="IPR050115">
    <property type="entry name" value="Proteasome_alpha"/>
</dbReference>
<evidence type="ECO:0000256" key="3">
    <source>
        <dbReference type="ARBA" id="ARBA00022942"/>
    </source>
</evidence>
<sequence>MSDYDRAITVFSPDGHLLQVQYAAEAVSRGLCAVAVKSKDGVCVAVERRVLAKLQDSRSARKIEIIDDGLALAFSGLSADGRALVNRARVECQSYRLRAAEAPGCDYVARWIAQLQQRFTMRGGMRPFGVACLIAGYDAAGSPALFKTEPHGIVVGLKAYAIGRSEKTIQEYFEKEYKENMTQDEAIKLAIAGLSQVVDAGSNTVEAVLVKRDENNQAVVVPLSDQEITQHISKPAAQNDAQNDAAMRED</sequence>
<comment type="similarity">
    <text evidence="4">Belongs to the peptidase T1A family.</text>
</comment>
<gene>
    <name evidence="7" type="ORF">GNI_239610</name>
</gene>
<keyword evidence="7" id="KW-0378">Hydrolase</keyword>
<dbReference type="GO" id="GO:0016787">
    <property type="term" value="F:hydrolase activity"/>
    <property type="evidence" value="ECO:0007669"/>
    <property type="project" value="UniProtKB-KW"/>
</dbReference>
<dbReference type="InterPro" id="IPR029055">
    <property type="entry name" value="Ntn_hydrolases_N"/>
</dbReference>
<dbReference type="Proteomes" id="UP000019763">
    <property type="component" value="Unassembled WGS sequence"/>
</dbReference>
<dbReference type="Gene3D" id="3.60.20.10">
    <property type="entry name" value="Glutamine Phosphoribosylpyrophosphate, subunit 1, domain 1"/>
    <property type="match status" value="1"/>
</dbReference>
<protein>
    <submittedName>
        <fullName evidence="7">Proteasome subunit alpha type</fullName>
        <ecNumber evidence="7">3.4.25.1</ecNumber>
    </submittedName>
</protein>
<dbReference type="PANTHER" id="PTHR11599">
    <property type="entry name" value="PROTEASOME SUBUNIT ALPHA/BETA"/>
    <property type="match status" value="1"/>
</dbReference>
<evidence type="ECO:0000259" key="6">
    <source>
        <dbReference type="SMART" id="SM00948"/>
    </source>
</evidence>
<dbReference type="InterPro" id="IPR023332">
    <property type="entry name" value="Proteasome_alpha-type"/>
</dbReference>
<reference evidence="7" key="1">
    <citation type="submission" date="2013-12" db="EMBL/GenBank/DDBJ databases">
        <authorList>
            <person name="Omoto C.K."/>
            <person name="Sibley D."/>
            <person name="Venepally P."/>
            <person name="Hadjithomas M."/>
            <person name="Karamycheva S."/>
            <person name="Brunk B."/>
            <person name="Roos D."/>
            <person name="Caler E."/>
            <person name="Lorenzi H."/>
        </authorList>
    </citation>
    <scope>NUCLEOTIDE SEQUENCE</scope>
</reference>
<dbReference type="GO" id="GO:0019773">
    <property type="term" value="C:proteasome core complex, alpha-subunit complex"/>
    <property type="evidence" value="ECO:0007669"/>
    <property type="project" value="UniProtKB-UniRule"/>
</dbReference>
<keyword evidence="8" id="KW-1185">Reference proteome</keyword>
<dbReference type="EC" id="3.4.25.1" evidence="7"/>
<feature type="domain" description="Proteasome alpha-type subunits" evidence="6">
    <location>
        <begin position="4"/>
        <end position="26"/>
    </location>
</feature>
<dbReference type="eggNOG" id="KOG0183">
    <property type="taxonomic scope" value="Eukaryota"/>
</dbReference>
<dbReference type="InterPro" id="IPR001353">
    <property type="entry name" value="Proteasome_sua/b"/>
</dbReference>
<dbReference type="InterPro" id="IPR000426">
    <property type="entry name" value="Proteasome_asu_N"/>
</dbReference>
<dbReference type="OrthoDB" id="431557at2759"/>
<dbReference type="GO" id="GO:0005737">
    <property type="term" value="C:cytoplasm"/>
    <property type="evidence" value="ECO:0007669"/>
    <property type="project" value="UniProtKB-SubCell"/>
</dbReference>
<evidence type="ECO:0000256" key="1">
    <source>
        <dbReference type="ARBA" id="ARBA00004496"/>
    </source>
</evidence>
<evidence type="ECO:0000313" key="7">
    <source>
        <dbReference type="EMBL" id="EZG42659.1"/>
    </source>
</evidence>
<evidence type="ECO:0000256" key="2">
    <source>
        <dbReference type="ARBA" id="ARBA00022490"/>
    </source>
</evidence>
<feature type="compositionally biased region" description="Low complexity" evidence="5">
    <location>
        <begin position="236"/>
        <end position="250"/>
    </location>
</feature>
<dbReference type="SUPFAM" id="SSF56235">
    <property type="entry name" value="N-terminal nucleophile aminohydrolases (Ntn hydrolases)"/>
    <property type="match status" value="1"/>
</dbReference>
<dbReference type="SMART" id="SM00948">
    <property type="entry name" value="Proteasome_A_N"/>
    <property type="match status" value="1"/>
</dbReference>
<keyword evidence="2" id="KW-0963">Cytoplasm</keyword>
<dbReference type="Pfam" id="PF00227">
    <property type="entry name" value="Proteasome"/>
    <property type="match status" value="1"/>
</dbReference>
<dbReference type="NCBIfam" id="NF003075">
    <property type="entry name" value="PRK03996.1"/>
    <property type="match status" value="1"/>
</dbReference>
<evidence type="ECO:0000256" key="4">
    <source>
        <dbReference type="PROSITE-ProRule" id="PRU00808"/>
    </source>
</evidence>
<evidence type="ECO:0000313" key="8">
    <source>
        <dbReference type="Proteomes" id="UP000019763"/>
    </source>
</evidence>
<dbReference type="OMA" id="ICMLDHH"/>
<comment type="caution">
    <text evidence="7">The sequence shown here is derived from an EMBL/GenBank/DDBJ whole genome shotgun (WGS) entry which is preliminary data.</text>
</comment>
<organism evidence="7 8">
    <name type="scientific">Gregarina niphandrodes</name>
    <name type="common">Septate eugregarine</name>
    <dbReference type="NCBI Taxonomy" id="110365"/>
    <lineage>
        <taxon>Eukaryota</taxon>
        <taxon>Sar</taxon>
        <taxon>Alveolata</taxon>
        <taxon>Apicomplexa</taxon>
        <taxon>Conoidasida</taxon>
        <taxon>Gregarinasina</taxon>
        <taxon>Eugregarinorida</taxon>
        <taxon>Gregarinidae</taxon>
        <taxon>Gregarina</taxon>
    </lineage>
</organism>
<feature type="region of interest" description="Disordered" evidence="5">
    <location>
        <begin position="230"/>
        <end position="250"/>
    </location>
</feature>
<dbReference type="GeneID" id="22916828"/>
<dbReference type="PROSITE" id="PS51475">
    <property type="entry name" value="PROTEASOME_ALPHA_2"/>
    <property type="match status" value="1"/>
</dbReference>
<dbReference type="AlphaFoldDB" id="A0A023AV52"/>
<dbReference type="FunFam" id="3.60.20.10:FF:000004">
    <property type="entry name" value="Proteasome subunit alpha type-4"/>
    <property type="match status" value="1"/>
</dbReference>
<proteinExistence type="inferred from homology"/>
<name>A0A023AV52_GRENI</name>
<accession>A0A023AV52</accession>
<comment type="subcellular location">
    <subcellularLocation>
        <location evidence="1">Cytoplasm</location>
    </subcellularLocation>
</comment>
<dbReference type="GO" id="GO:0006511">
    <property type="term" value="P:ubiquitin-dependent protein catabolic process"/>
    <property type="evidence" value="ECO:0007669"/>
    <property type="project" value="InterPro"/>
</dbReference>
<evidence type="ECO:0000256" key="5">
    <source>
        <dbReference type="SAM" id="MobiDB-lite"/>
    </source>
</evidence>
<dbReference type="Pfam" id="PF10584">
    <property type="entry name" value="Proteasome_A_N"/>
    <property type="match status" value="1"/>
</dbReference>